<dbReference type="Gene3D" id="2.60.120.290">
    <property type="entry name" value="Spermadhesin, CUB domain"/>
    <property type="match status" value="1"/>
</dbReference>
<reference evidence="6 7" key="1">
    <citation type="submission" date="2019-01" db="EMBL/GenBank/DDBJ databases">
        <title>A draft genome assembly of the solar-powered sea slug Elysia chlorotica.</title>
        <authorList>
            <person name="Cai H."/>
            <person name="Li Q."/>
            <person name="Fang X."/>
            <person name="Li J."/>
            <person name="Curtis N.E."/>
            <person name="Altenburger A."/>
            <person name="Shibata T."/>
            <person name="Feng M."/>
            <person name="Maeda T."/>
            <person name="Schwartz J.A."/>
            <person name="Shigenobu S."/>
            <person name="Lundholm N."/>
            <person name="Nishiyama T."/>
            <person name="Yang H."/>
            <person name="Hasebe M."/>
            <person name="Li S."/>
            <person name="Pierce S.K."/>
            <person name="Wang J."/>
        </authorList>
    </citation>
    <scope>NUCLEOTIDE SEQUENCE [LARGE SCALE GENOMIC DNA]</scope>
    <source>
        <strain evidence="6">EC2010</strain>
        <tissue evidence="6">Whole organism of an adult</tissue>
    </source>
</reference>
<evidence type="ECO:0000259" key="5">
    <source>
        <dbReference type="PROSITE" id="PS01180"/>
    </source>
</evidence>
<dbReference type="CDD" id="cd00041">
    <property type="entry name" value="CUB"/>
    <property type="match status" value="1"/>
</dbReference>
<protein>
    <recommendedName>
        <fullName evidence="5">CUB domain-containing protein</fullName>
    </recommendedName>
</protein>
<comment type="caution">
    <text evidence="3">Lacks conserved residue(s) required for the propagation of feature annotation.</text>
</comment>
<comment type="caution">
    <text evidence="6">The sequence shown here is derived from an EMBL/GenBank/DDBJ whole genome shotgun (WGS) entry which is preliminary data.</text>
</comment>
<keyword evidence="7" id="KW-1185">Reference proteome</keyword>
<dbReference type="EMBL" id="RQTK01001661">
    <property type="protein sequence ID" value="RUS69504.1"/>
    <property type="molecule type" value="Genomic_DNA"/>
</dbReference>
<name>A0A433SK62_ELYCH</name>
<evidence type="ECO:0000256" key="3">
    <source>
        <dbReference type="PROSITE-ProRule" id="PRU00059"/>
    </source>
</evidence>
<evidence type="ECO:0000256" key="1">
    <source>
        <dbReference type="ARBA" id="ARBA00022737"/>
    </source>
</evidence>
<dbReference type="OrthoDB" id="6160878at2759"/>
<evidence type="ECO:0000313" key="7">
    <source>
        <dbReference type="Proteomes" id="UP000271974"/>
    </source>
</evidence>
<dbReference type="AlphaFoldDB" id="A0A433SK62"/>
<keyword evidence="2" id="KW-1015">Disulfide bond</keyword>
<dbReference type="SMART" id="SM00042">
    <property type="entry name" value="CUB"/>
    <property type="match status" value="1"/>
</dbReference>
<dbReference type="PANTHER" id="PTHR24251">
    <property type="entry name" value="OVOCHYMASE-RELATED"/>
    <property type="match status" value="1"/>
</dbReference>
<dbReference type="InterPro" id="IPR035914">
    <property type="entry name" value="Sperma_CUB_dom_sf"/>
</dbReference>
<gene>
    <name evidence="6" type="ORF">EGW08_022733</name>
</gene>
<keyword evidence="1" id="KW-0677">Repeat</keyword>
<dbReference type="STRING" id="188477.A0A433SK62"/>
<dbReference type="SUPFAM" id="SSF49854">
    <property type="entry name" value="Spermadhesin, CUB domain"/>
    <property type="match status" value="1"/>
</dbReference>
<feature type="domain" description="CUB" evidence="5">
    <location>
        <begin position="28"/>
        <end position="147"/>
    </location>
</feature>
<organism evidence="6 7">
    <name type="scientific">Elysia chlorotica</name>
    <name type="common">Eastern emerald elysia</name>
    <name type="synonym">Sea slug</name>
    <dbReference type="NCBI Taxonomy" id="188477"/>
    <lineage>
        <taxon>Eukaryota</taxon>
        <taxon>Metazoa</taxon>
        <taxon>Spiralia</taxon>
        <taxon>Lophotrochozoa</taxon>
        <taxon>Mollusca</taxon>
        <taxon>Gastropoda</taxon>
        <taxon>Heterobranchia</taxon>
        <taxon>Euthyneura</taxon>
        <taxon>Panpulmonata</taxon>
        <taxon>Sacoglossa</taxon>
        <taxon>Placobranchoidea</taxon>
        <taxon>Plakobranchidae</taxon>
        <taxon>Elysia</taxon>
    </lineage>
</organism>
<accession>A0A433SK62</accession>
<dbReference type="PROSITE" id="PS01180">
    <property type="entry name" value="CUB"/>
    <property type="match status" value="1"/>
</dbReference>
<dbReference type="Pfam" id="PF00431">
    <property type="entry name" value="CUB"/>
    <property type="match status" value="1"/>
</dbReference>
<dbReference type="InterPro" id="IPR000859">
    <property type="entry name" value="CUB_dom"/>
</dbReference>
<sequence>MKFLRRDALWIYVLIICLAFPLATSLKCDGKTQKLVAKTMAQSIRSPGHPNNYEANDECTYIIHTELPSEEYMMQISVMELALSDPKGDCSDYLEIYEGDKASGTLLERLCGESGGEFKSHSSTVTLYFKSDDSFEDKGYTVFYQMVKYASHLCMEKADNPIIIGLEPMYKAFHGSNTLPK</sequence>
<dbReference type="FunFam" id="2.60.120.290:FF:000005">
    <property type="entry name" value="Procollagen C-endopeptidase enhancer 1"/>
    <property type="match status" value="1"/>
</dbReference>
<evidence type="ECO:0000256" key="2">
    <source>
        <dbReference type="ARBA" id="ARBA00023157"/>
    </source>
</evidence>
<evidence type="ECO:0000313" key="6">
    <source>
        <dbReference type="EMBL" id="RUS69504.1"/>
    </source>
</evidence>
<proteinExistence type="predicted"/>
<feature type="signal peptide" evidence="4">
    <location>
        <begin position="1"/>
        <end position="25"/>
    </location>
</feature>
<evidence type="ECO:0000256" key="4">
    <source>
        <dbReference type="SAM" id="SignalP"/>
    </source>
</evidence>
<dbReference type="Proteomes" id="UP000271974">
    <property type="component" value="Unassembled WGS sequence"/>
</dbReference>
<feature type="chain" id="PRO_5019100464" description="CUB domain-containing protein" evidence="4">
    <location>
        <begin position="26"/>
        <end position="181"/>
    </location>
</feature>
<keyword evidence="4" id="KW-0732">Signal</keyword>